<dbReference type="InterPro" id="IPR036861">
    <property type="entry name" value="Endochitinase-like_sf"/>
</dbReference>
<feature type="signal peptide" evidence="8">
    <location>
        <begin position="1"/>
        <end position="24"/>
    </location>
</feature>
<evidence type="ECO:0000256" key="4">
    <source>
        <dbReference type="ARBA" id="ARBA00022729"/>
    </source>
</evidence>
<dbReference type="Proteomes" id="UP000193719">
    <property type="component" value="Unassembled WGS sequence"/>
</dbReference>
<keyword evidence="7" id="KW-1015">Disulfide bond</keyword>
<proteinExistence type="predicted"/>
<dbReference type="Gene3D" id="3.30.60.10">
    <property type="entry name" value="Endochitinase-like"/>
    <property type="match status" value="2"/>
</dbReference>
<dbReference type="STRING" id="1754191.A0A1Y1V433"/>
<keyword evidence="5" id="KW-0378">Hydrolase</keyword>
<dbReference type="PANTHER" id="PTHR46471">
    <property type="entry name" value="CHITIN DEACETYLASE"/>
    <property type="match status" value="1"/>
</dbReference>
<evidence type="ECO:0000256" key="7">
    <source>
        <dbReference type="PROSITE-ProRule" id="PRU00261"/>
    </source>
</evidence>
<evidence type="ECO:0000256" key="2">
    <source>
        <dbReference type="ARBA" id="ARBA00022669"/>
    </source>
</evidence>
<comment type="cofactor">
    <cofactor evidence="1">
        <name>Co(2+)</name>
        <dbReference type="ChEBI" id="CHEBI:48828"/>
    </cofactor>
</comment>
<evidence type="ECO:0000256" key="8">
    <source>
        <dbReference type="SAM" id="SignalP"/>
    </source>
</evidence>
<evidence type="ECO:0000256" key="1">
    <source>
        <dbReference type="ARBA" id="ARBA00001941"/>
    </source>
</evidence>
<dbReference type="PROSITE" id="PS00026">
    <property type="entry name" value="CHIT_BIND_I_1"/>
    <property type="match status" value="2"/>
</dbReference>
<feature type="chain" id="PRO_5013231492" description="Chitin-binding type-1 domain-containing protein" evidence="8">
    <location>
        <begin position="25"/>
        <end position="687"/>
    </location>
</feature>
<feature type="domain" description="Chitin-binding type-1" evidence="9">
    <location>
        <begin position="559"/>
        <end position="601"/>
    </location>
</feature>
<feature type="disulfide bond" evidence="7">
    <location>
        <begin position="656"/>
        <end position="668"/>
    </location>
</feature>
<dbReference type="InterPro" id="IPR014867">
    <property type="entry name" value="Spore_coat_CotH_CotH2/3/7"/>
</dbReference>
<comment type="caution">
    <text evidence="10">The sequence shown here is derived from an EMBL/GenBank/DDBJ whole genome shotgun (WGS) entry which is preliminary data.</text>
</comment>
<dbReference type="EMBL" id="MCFH01000033">
    <property type="protein sequence ID" value="ORX46841.1"/>
    <property type="molecule type" value="Genomic_DNA"/>
</dbReference>
<dbReference type="AlphaFoldDB" id="A0A1Y1V433"/>
<dbReference type="InterPro" id="IPR018371">
    <property type="entry name" value="Chitin-binding_1_CS"/>
</dbReference>
<accession>A0A1Y1V433</accession>
<feature type="disulfide bond" evidence="7">
    <location>
        <begin position="574"/>
        <end position="588"/>
    </location>
</feature>
<reference evidence="10 11" key="1">
    <citation type="submission" date="2016-08" db="EMBL/GenBank/DDBJ databases">
        <title>Genomes of anaerobic fungi encode conserved fungal cellulosomes for biomass hydrolysis.</title>
        <authorList>
            <consortium name="DOE Joint Genome Institute"/>
            <person name="Haitjema C.H."/>
            <person name="Gilmore S.P."/>
            <person name="Henske J.K."/>
            <person name="Solomon K.V."/>
            <person name="De Groot R."/>
            <person name="Kuo A."/>
            <person name="Mondo S.J."/>
            <person name="Salamov A.A."/>
            <person name="Labutti K."/>
            <person name="Zhao Z."/>
            <person name="Chiniquy J."/>
            <person name="Barry K."/>
            <person name="Brewer H.M."/>
            <person name="Purvine S.O."/>
            <person name="Wright A.T."/>
            <person name="Boxma B."/>
            <person name="Van Alen T."/>
            <person name="Hackstein J.H."/>
            <person name="Baker S.E."/>
            <person name="Grigoriev I.V."/>
            <person name="O'Malley M.A."/>
        </authorList>
    </citation>
    <scope>NUCLEOTIDE SEQUENCE [LARGE SCALE GENOMIC DNA]</scope>
    <source>
        <strain evidence="11">finn</strain>
    </source>
</reference>
<name>A0A1Y1V433_9FUNG</name>
<sequence>MNCLSTFSKYSVLLFILFVSTVSSRKVKFSVVSFGKTVKVNVDSKSYSLTKVNSYTPLFQASINVNDAAINYSYIVDGISEDFTRTLAKGETTTHNEFYGRKYTIKTLPQFPKLYSWNKAVDKGELFDDSYIPTVHISGNTSEKIFTTTSASSGYLEYVVFILKDSVYTFKNVPCSPKNKKWNKMQFKVTLGTKGIEGRYTLKFRDNNEDPSFMRQDLYGDILNAVGYPTIQSVKTRVYVNGRGVGYYILQEEAASESFVRTAFHGSNGKLTNTKVGQIFDCSTGADFYLKGNDFYSFQPKGDYDRSRIKKLAEAFDKLNVNDKSAVETFSKKWFDIDTFYKGIALEYLTADWDSYWFFSSNFAVYNDPTESTQSTYKFYFITQDWDGTFGLNVATDYVHYKDYINHSYKDYVNAKWGADEYDSPVRFAVDKLLSNATQRARFETILKNIVIKIFNPSVIGKRLDALVERHREEVAWNYEMVNKYPLRKGSNHNIVWTIKDFDTNINTAAGHGASYGIKQFVYLRVAALKKEFGLNIDLGKSFEPSSSGSSGSDNTYYDGLCGKGKGKCPSGQCCSQYGYCGETIEYCGTGCQSEFGKCNSNSKTTTTISKTTTKAKTTTKKTTTKKTTTKAKATTTKASTKTSTNGQCGSNFGSCPSGQCCSKYGYCGKTNDYCKAGCQKAFGKCL</sequence>
<feature type="domain" description="Chitin-binding type-1" evidence="9">
    <location>
        <begin position="646"/>
        <end position="687"/>
    </location>
</feature>
<evidence type="ECO:0000313" key="10">
    <source>
        <dbReference type="EMBL" id="ORX46841.1"/>
    </source>
</evidence>
<keyword evidence="11" id="KW-1185">Reference proteome</keyword>
<evidence type="ECO:0000256" key="5">
    <source>
        <dbReference type="ARBA" id="ARBA00022801"/>
    </source>
</evidence>
<evidence type="ECO:0000259" key="9">
    <source>
        <dbReference type="PROSITE" id="PS50941"/>
    </source>
</evidence>
<reference evidence="10 11" key="2">
    <citation type="submission" date="2016-08" db="EMBL/GenBank/DDBJ databases">
        <title>Pervasive Adenine N6-methylation of Active Genes in Fungi.</title>
        <authorList>
            <consortium name="DOE Joint Genome Institute"/>
            <person name="Mondo S.J."/>
            <person name="Dannebaum R.O."/>
            <person name="Kuo R.C."/>
            <person name="Labutti K."/>
            <person name="Haridas S."/>
            <person name="Kuo A."/>
            <person name="Salamov A."/>
            <person name="Ahrendt S.R."/>
            <person name="Lipzen A."/>
            <person name="Sullivan W."/>
            <person name="Andreopoulos W.B."/>
            <person name="Clum A."/>
            <person name="Lindquist E."/>
            <person name="Daum C."/>
            <person name="Ramamoorthy G.K."/>
            <person name="Gryganskyi A."/>
            <person name="Culley D."/>
            <person name="Magnuson J.K."/>
            <person name="James T.Y."/>
            <person name="O'Malley M.A."/>
            <person name="Stajich J.E."/>
            <person name="Spatafora J.W."/>
            <person name="Visel A."/>
            <person name="Grigoriev I.V."/>
        </authorList>
    </citation>
    <scope>NUCLEOTIDE SEQUENCE [LARGE SCALE GENOMIC DNA]</scope>
    <source>
        <strain evidence="11">finn</strain>
    </source>
</reference>
<dbReference type="InterPro" id="IPR001002">
    <property type="entry name" value="Chitin-bd_1"/>
</dbReference>
<dbReference type="OrthoDB" id="2387105at2759"/>
<evidence type="ECO:0000256" key="6">
    <source>
        <dbReference type="ARBA" id="ARBA00023277"/>
    </source>
</evidence>
<gene>
    <name evidence="10" type="ORF">BCR36DRAFT_356198</name>
</gene>
<evidence type="ECO:0000256" key="3">
    <source>
        <dbReference type="ARBA" id="ARBA00022723"/>
    </source>
</evidence>
<dbReference type="SMART" id="SM00270">
    <property type="entry name" value="ChtBD1"/>
    <property type="match status" value="2"/>
</dbReference>
<keyword evidence="2 7" id="KW-0147">Chitin-binding</keyword>
<dbReference type="GO" id="GO:0008061">
    <property type="term" value="F:chitin binding"/>
    <property type="evidence" value="ECO:0007669"/>
    <property type="project" value="UniProtKB-UniRule"/>
</dbReference>
<comment type="caution">
    <text evidence="7">Lacks conserved residue(s) required for the propagation of feature annotation.</text>
</comment>
<dbReference type="SUPFAM" id="SSF57016">
    <property type="entry name" value="Plant lectins/antimicrobial peptides"/>
    <property type="match status" value="2"/>
</dbReference>
<keyword evidence="6" id="KW-0119">Carbohydrate metabolism</keyword>
<dbReference type="PANTHER" id="PTHR46471:SF2">
    <property type="entry name" value="CHITIN DEACETYLASE-RELATED"/>
    <property type="match status" value="1"/>
</dbReference>
<evidence type="ECO:0000313" key="11">
    <source>
        <dbReference type="Proteomes" id="UP000193719"/>
    </source>
</evidence>
<keyword evidence="4 8" id="KW-0732">Signal</keyword>
<dbReference type="Pfam" id="PF00187">
    <property type="entry name" value="Chitin_bind_1"/>
    <property type="match status" value="2"/>
</dbReference>
<dbReference type="PROSITE" id="PS50941">
    <property type="entry name" value="CHIT_BIND_I_2"/>
    <property type="match status" value="2"/>
</dbReference>
<dbReference type="Pfam" id="PF08757">
    <property type="entry name" value="CotH"/>
    <property type="match status" value="1"/>
</dbReference>
<keyword evidence="3" id="KW-0479">Metal-binding</keyword>
<protein>
    <recommendedName>
        <fullName evidence="9">Chitin-binding type-1 domain-containing protein</fullName>
    </recommendedName>
</protein>
<feature type="disulfide bond" evidence="7">
    <location>
        <begin position="569"/>
        <end position="581"/>
    </location>
</feature>
<dbReference type="GO" id="GO:0046872">
    <property type="term" value="F:metal ion binding"/>
    <property type="evidence" value="ECO:0007669"/>
    <property type="project" value="UniProtKB-KW"/>
</dbReference>
<dbReference type="GO" id="GO:0016787">
    <property type="term" value="F:hydrolase activity"/>
    <property type="evidence" value="ECO:0007669"/>
    <property type="project" value="UniProtKB-KW"/>
</dbReference>
<organism evidence="10 11">
    <name type="scientific">Piromyces finnis</name>
    <dbReference type="NCBI Taxonomy" id="1754191"/>
    <lineage>
        <taxon>Eukaryota</taxon>
        <taxon>Fungi</taxon>
        <taxon>Fungi incertae sedis</taxon>
        <taxon>Chytridiomycota</taxon>
        <taxon>Chytridiomycota incertae sedis</taxon>
        <taxon>Neocallimastigomycetes</taxon>
        <taxon>Neocallimastigales</taxon>
        <taxon>Neocallimastigaceae</taxon>
        <taxon>Piromyces</taxon>
    </lineage>
</organism>
<feature type="disulfide bond" evidence="7">
    <location>
        <begin position="661"/>
        <end position="675"/>
    </location>
</feature>
<dbReference type="CDD" id="cd00035">
    <property type="entry name" value="ChtBD1"/>
    <property type="match status" value="2"/>
</dbReference>